<feature type="domain" description="Polymerase/histidinol phosphatase N-terminal" evidence="1">
    <location>
        <begin position="15"/>
        <end position="80"/>
    </location>
</feature>
<dbReference type="PANTHER" id="PTHR42924">
    <property type="entry name" value="EXONUCLEASE"/>
    <property type="match status" value="1"/>
</dbReference>
<dbReference type="Gene3D" id="1.10.150.650">
    <property type="match status" value="1"/>
</dbReference>
<comment type="caution">
    <text evidence="2">The sequence shown here is derived from an EMBL/GenBank/DDBJ whole genome shotgun (WGS) entry which is preliminary data.</text>
</comment>
<dbReference type="InterPro" id="IPR004013">
    <property type="entry name" value="PHP_dom"/>
</dbReference>
<gene>
    <name evidence="2" type="ORF">rosag_40960</name>
</gene>
<dbReference type="AlphaFoldDB" id="A0AA37VCD8"/>
<protein>
    <submittedName>
        <fullName evidence="2">Phosphatase</fullName>
    </submittedName>
</protein>
<name>A0AA37VCD8_9BACT</name>
<dbReference type="Pfam" id="PF02811">
    <property type="entry name" value="PHP"/>
    <property type="match status" value="1"/>
</dbReference>
<evidence type="ECO:0000313" key="2">
    <source>
        <dbReference type="EMBL" id="GLC27583.1"/>
    </source>
</evidence>
<dbReference type="SUPFAM" id="SSF89550">
    <property type="entry name" value="PHP domain-like"/>
    <property type="match status" value="1"/>
</dbReference>
<dbReference type="GO" id="GO:0035312">
    <property type="term" value="F:5'-3' DNA exonuclease activity"/>
    <property type="evidence" value="ECO:0007669"/>
    <property type="project" value="TreeGrafter"/>
</dbReference>
<dbReference type="GO" id="GO:0004534">
    <property type="term" value="F:5'-3' RNA exonuclease activity"/>
    <property type="evidence" value="ECO:0007669"/>
    <property type="project" value="TreeGrafter"/>
</dbReference>
<accession>A0AA37VCD8</accession>
<dbReference type="Proteomes" id="UP001161325">
    <property type="component" value="Unassembled WGS sequence"/>
</dbReference>
<dbReference type="SMART" id="SM00481">
    <property type="entry name" value="POLIIIAc"/>
    <property type="match status" value="1"/>
</dbReference>
<reference evidence="2" key="1">
    <citation type="submission" date="2022-08" db="EMBL/GenBank/DDBJ databases">
        <title>Draft genome sequencing of Roseisolibacter agri AW1220.</title>
        <authorList>
            <person name="Tobiishi Y."/>
            <person name="Tonouchi A."/>
        </authorList>
    </citation>
    <scope>NUCLEOTIDE SEQUENCE</scope>
    <source>
        <strain evidence="2">AW1220</strain>
    </source>
</reference>
<keyword evidence="3" id="KW-1185">Reference proteome</keyword>
<dbReference type="InterPro" id="IPR016195">
    <property type="entry name" value="Pol/histidinol_Pase-like"/>
</dbReference>
<dbReference type="PANTHER" id="PTHR42924:SF3">
    <property type="entry name" value="POLYMERASE_HISTIDINOL PHOSPHATASE N-TERMINAL DOMAIN-CONTAINING PROTEIN"/>
    <property type="match status" value="1"/>
</dbReference>
<dbReference type="EMBL" id="BRXS01000006">
    <property type="protein sequence ID" value="GLC27583.1"/>
    <property type="molecule type" value="Genomic_DNA"/>
</dbReference>
<sequence>MTAPAGPPSAAGPFVDLHAHSTASDGHLAPAAVVEAARAANLAALALTDHDTVAGVPEAQAAGARLGLRVVAGCELSAHLGENEIHLLALHLDNVDVIATELARFRDDRVARAERMVQLLGVHGVSVTMDDVLRESAGGAVGRPHVARAVVAAGAARDIREAFDRFLGDGRPAYVDKPRLDAKDAIALAHAAGGIAVWAHPKGEGKRDRVEPLVAAGLDGLEVQHPVHNAEDRARLQALADFFGLVTSGGSDWHGIPDHPRQLGIMQVPIEVLERQDARVAARRRAGADAARA</sequence>
<dbReference type="InterPro" id="IPR003141">
    <property type="entry name" value="Pol/His_phosphatase_N"/>
</dbReference>
<evidence type="ECO:0000313" key="3">
    <source>
        <dbReference type="Proteomes" id="UP001161325"/>
    </source>
</evidence>
<dbReference type="Gene3D" id="3.20.20.140">
    <property type="entry name" value="Metal-dependent hydrolases"/>
    <property type="match status" value="1"/>
</dbReference>
<dbReference type="InterPro" id="IPR052018">
    <property type="entry name" value="PHP_domain"/>
</dbReference>
<proteinExistence type="predicted"/>
<evidence type="ECO:0000259" key="1">
    <source>
        <dbReference type="SMART" id="SM00481"/>
    </source>
</evidence>
<dbReference type="RefSeq" id="WP_284352019.1">
    <property type="nucleotide sequence ID" value="NZ_BRXS01000006.1"/>
</dbReference>
<organism evidence="2 3">
    <name type="scientific">Roseisolibacter agri</name>
    <dbReference type="NCBI Taxonomy" id="2014610"/>
    <lineage>
        <taxon>Bacteria</taxon>
        <taxon>Pseudomonadati</taxon>
        <taxon>Gemmatimonadota</taxon>
        <taxon>Gemmatimonadia</taxon>
        <taxon>Gemmatimonadales</taxon>
        <taxon>Gemmatimonadaceae</taxon>
        <taxon>Roseisolibacter</taxon>
    </lineage>
</organism>